<protein>
    <recommendedName>
        <fullName evidence="4">CCHC-type domain-containing protein</fullName>
    </recommendedName>
</protein>
<name>A0A6H5J672_9HYME</name>
<dbReference type="Proteomes" id="UP000479190">
    <property type="component" value="Unassembled WGS sequence"/>
</dbReference>
<evidence type="ECO:0000313" key="2">
    <source>
        <dbReference type="EMBL" id="CAB0044010.1"/>
    </source>
</evidence>
<evidence type="ECO:0000313" key="3">
    <source>
        <dbReference type="Proteomes" id="UP000479190"/>
    </source>
</evidence>
<organism evidence="2 3">
    <name type="scientific">Trichogramma brassicae</name>
    <dbReference type="NCBI Taxonomy" id="86971"/>
    <lineage>
        <taxon>Eukaryota</taxon>
        <taxon>Metazoa</taxon>
        <taxon>Ecdysozoa</taxon>
        <taxon>Arthropoda</taxon>
        <taxon>Hexapoda</taxon>
        <taxon>Insecta</taxon>
        <taxon>Pterygota</taxon>
        <taxon>Neoptera</taxon>
        <taxon>Endopterygota</taxon>
        <taxon>Hymenoptera</taxon>
        <taxon>Apocrita</taxon>
        <taxon>Proctotrupomorpha</taxon>
        <taxon>Chalcidoidea</taxon>
        <taxon>Trichogrammatidae</taxon>
        <taxon>Trichogramma</taxon>
    </lineage>
</organism>
<evidence type="ECO:0008006" key="4">
    <source>
        <dbReference type="Google" id="ProtNLM"/>
    </source>
</evidence>
<dbReference type="AlphaFoldDB" id="A0A6H5J672"/>
<dbReference type="OrthoDB" id="6782657at2759"/>
<reference evidence="2 3" key="1">
    <citation type="submission" date="2020-02" db="EMBL/GenBank/DDBJ databases">
        <authorList>
            <person name="Ferguson B K."/>
        </authorList>
    </citation>
    <scope>NUCLEOTIDE SEQUENCE [LARGE SCALE GENOMIC DNA]</scope>
</reference>
<evidence type="ECO:0000256" key="1">
    <source>
        <dbReference type="SAM" id="MobiDB-lite"/>
    </source>
</evidence>
<accession>A0A6H5J672</accession>
<gene>
    <name evidence="2" type="ORF">TBRA_LOCUS15598</name>
</gene>
<dbReference type="EMBL" id="CADCXV010001374">
    <property type="protein sequence ID" value="CAB0044010.1"/>
    <property type="molecule type" value="Genomic_DNA"/>
</dbReference>
<feature type="compositionally biased region" description="Low complexity" evidence="1">
    <location>
        <begin position="255"/>
        <end position="271"/>
    </location>
</feature>
<feature type="region of interest" description="Disordered" evidence="1">
    <location>
        <begin position="243"/>
        <end position="309"/>
    </location>
</feature>
<sequence length="319" mass="36447">MNNPLGNWEEFARALLNTRPAVPQFHGLDFEDPKKYVDKCNVYVQTYNLAEAEKVPTLQEGLLGEAKEWWMFYTVMELDYEKYKSLVRSRWDSPSARTALLTKLYGDKQGATESVGSFLESKYRLFQRLRPNDPEAEKIGAITGLLRPSIRRFVKLQHVEDYVALFAQAIDAERDEEEERAEKMNAAGQRTGKSEKPLPKCWNCSGRHFAKDCPQRNTPEGSWRGAAVLYLLLPCHLCLQSARTQNRSRRHRPSPSRNTSSPSRSYSYTSGSPPPVWRLIRLDTPPPPQKLRLDPRLPPYGPSSSSSPKPGYINIYIVT</sequence>
<proteinExistence type="predicted"/>
<keyword evidence="3" id="KW-1185">Reference proteome</keyword>
<feature type="region of interest" description="Disordered" evidence="1">
    <location>
        <begin position="177"/>
        <end position="197"/>
    </location>
</feature>